<proteinExistence type="predicted"/>
<dbReference type="GeneID" id="109727589"/>
<reference evidence="3" key="1">
    <citation type="journal article" date="2015" name="Nat. Genet.">
        <title>The pineapple genome and the evolution of CAM photosynthesis.</title>
        <authorList>
            <person name="Ming R."/>
            <person name="VanBuren R."/>
            <person name="Wai C.M."/>
            <person name="Tang H."/>
            <person name="Schatz M.C."/>
            <person name="Bowers J.E."/>
            <person name="Lyons E."/>
            <person name="Wang M.L."/>
            <person name="Chen J."/>
            <person name="Biggers E."/>
            <person name="Zhang J."/>
            <person name="Huang L."/>
            <person name="Zhang L."/>
            <person name="Miao W."/>
            <person name="Zhang J."/>
            <person name="Ye Z."/>
            <person name="Miao C."/>
            <person name="Lin Z."/>
            <person name="Wang H."/>
            <person name="Zhou H."/>
            <person name="Yim W.C."/>
            <person name="Priest H.D."/>
            <person name="Zheng C."/>
            <person name="Woodhouse M."/>
            <person name="Edger P.P."/>
            <person name="Guyot R."/>
            <person name="Guo H.B."/>
            <person name="Guo H."/>
            <person name="Zheng G."/>
            <person name="Singh R."/>
            <person name="Sharma A."/>
            <person name="Min X."/>
            <person name="Zheng Y."/>
            <person name="Lee H."/>
            <person name="Gurtowski J."/>
            <person name="Sedlazeck F.J."/>
            <person name="Harkess A."/>
            <person name="McKain M.R."/>
            <person name="Liao Z."/>
            <person name="Fang J."/>
            <person name="Liu J."/>
            <person name="Zhang X."/>
            <person name="Zhang Q."/>
            <person name="Hu W."/>
            <person name="Qin Y."/>
            <person name="Wang K."/>
            <person name="Chen L.Y."/>
            <person name="Shirley N."/>
            <person name="Lin Y.R."/>
            <person name="Liu L.Y."/>
            <person name="Hernandez A.G."/>
            <person name="Wright C.L."/>
            <person name="Bulone V."/>
            <person name="Tuskan G.A."/>
            <person name="Heath K."/>
            <person name="Zee F."/>
            <person name="Moore P.H."/>
            <person name="Sunkar R."/>
            <person name="Leebens-Mack J.H."/>
            <person name="Mockler T."/>
            <person name="Bennetzen J.L."/>
            <person name="Freeling M."/>
            <person name="Sankoff D."/>
            <person name="Paterson A.H."/>
            <person name="Zhu X."/>
            <person name="Yang X."/>
            <person name="Smith J.A."/>
            <person name="Cushman J.C."/>
            <person name="Paull R.E."/>
            <person name="Yu Q."/>
        </authorList>
    </citation>
    <scope>NUCLEOTIDE SEQUENCE [LARGE SCALE GENOMIC DNA]</scope>
    <source>
        <strain evidence="3">cv. F153</strain>
    </source>
</reference>
<feature type="chain" id="PRO_5028189758" evidence="1">
    <location>
        <begin position="28"/>
        <end position="265"/>
    </location>
</feature>
<name>A0A6P5H7M5_ANACO</name>
<dbReference type="RefSeq" id="XP_020113340.1">
    <property type="nucleotide sequence ID" value="XM_020257751.1"/>
</dbReference>
<evidence type="ECO:0000256" key="1">
    <source>
        <dbReference type="SAM" id="SignalP"/>
    </source>
</evidence>
<keyword evidence="3" id="KW-1185">Reference proteome</keyword>
<evidence type="ECO:0000313" key="3">
    <source>
        <dbReference type="Proteomes" id="UP000515123"/>
    </source>
</evidence>
<dbReference type="AlphaFoldDB" id="A0A6P5H7M5"/>
<evidence type="ECO:0000313" key="4">
    <source>
        <dbReference type="RefSeq" id="XP_020113340.1"/>
    </source>
</evidence>
<organism evidence="3 4">
    <name type="scientific">Ananas comosus</name>
    <name type="common">Pineapple</name>
    <name type="synonym">Ananas ananas</name>
    <dbReference type="NCBI Taxonomy" id="4615"/>
    <lineage>
        <taxon>Eukaryota</taxon>
        <taxon>Viridiplantae</taxon>
        <taxon>Streptophyta</taxon>
        <taxon>Embryophyta</taxon>
        <taxon>Tracheophyta</taxon>
        <taxon>Spermatophyta</taxon>
        <taxon>Magnoliopsida</taxon>
        <taxon>Liliopsida</taxon>
        <taxon>Poales</taxon>
        <taxon>Bromeliaceae</taxon>
        <taxon>Bromelioideae</taxon>
        <taxon>Ananas</taxon>
    </lineage>
</organism>
<sequence>MERFSCWVTSQGWLFLLDPLSLRTVLWDPITLRKVKLPPMELDLAKQCKCILSAQPTDPNCFGVIIDRTNSIFWYCHSRENKWVKYKCPISKINLESIVLMKSNIYHYDFCNENLVIFGFGSSLDVTTLPVKRCKFPAGLYMRQHYLLESRGDLFLVFFWFLRCTLRTIAHICVWKMDLSKQAWFPVESLDDRVFFVSGMSGFAASRSARELGVKSNCIYFVNSDDKYLHIFDMEEGTIATHNPCPNPNLNVSWCEPFFMMPISR</sequence>
<dbReference type="InterPro" id="IPR005174">
    <property type="entry name" value="KIB1-4_b-propeller"/>
</dbReference>
<dbReference type="Gramene" id="Aco019016.1.mrna1">
    <property type="protein sequence ID" value="Aco019016.1.mrna1.cds1"/>
    <property type="gene ID" value="Aco019016.1.path1"/>
</dbReference>
<evidence type="ECO:0000259" key="2">
    <source>
        <dbReference type="Pfam" id="PF03478"/>
    </source>
</evidence>
<dbReference type="PANTHER" id="PTHR40891:SF1">
    <property type="entry name" value="DUF295 DOMAIN-CONTAINING PROTEIN"/>
    <property type="match status" value="1"/>
</dbReference>
<dbReference type="SUPFAM" id="SSF101908">
    <property type="entry name" value="Putative isomerase YbhE"/>
    <property type="match status" value="1"/>
</dbReference>
<reference evidence="4" key="2">
    <citation type="submission" date="2025-08" db="UniProtKB">
        <authorList>
            <consortium name="RefSeq"/>
        </authorList>
    </citation>
    <scope>IDENTIFICATION</scope>
    <source>
        <tissue evidence="4">Leaf</tissue>
    </source>
</reference>
<keyword evidence="1" id="KW-0732">Signal</keyword>
<dbReference type="OrthoDB" id="692759at2759"/>
<protein>
    <submittedName>
        <fullName evidence="4">Uncharacterized protein LOC109727589</fullName>
    </submittedName>
</protein>
<feature type="domain" description="KIB1-4 beta-propeller" evidence="2">
    <location>
        <begin position="4"/>
        <end position="232"/>
    </location>
</feature>
<feature type="signal peptide" evidence="1">
    <location>
        <begin position="1"/>
        <end position="27"/>
    </location>
</feature>
<dbReference type="PANTHER" id="PTHR40891">
    <property type="entry name" value="DUF295 DOMAIN-CONTAINING PROTEIN"/>
    <property type="match status" value="1"/>
</dbReference>
<dbReference type="Proteomes" id="UP000515123">
    <property type="component" value="Linkage group 2"/>
</dbReference>
<gene>
    <name evidence="4" type="primary">LOC109727589</name>
</gene>
<accession>A0A6P5H7M5</accession>
<dbReference type="Pfam" id="PF03478">
    <property type="entry name" value="Beta-prop_KIB1-4"/>
    <property type="match status" value="1"/>
</dbReference>